<dbReference type="OrthoDB" id="4966979at2"/>
<evidence type="ECO:0000313" key="4">
    <source>
        <dbReference type="EMBL" id="GEO90123.1"/>
    </source>
</evidence>
<protein>
    <recommendedName>
        <fullName evidence="6">DUF418 domain-containing protein</fullName>
    </recommendedName>
</protein>
<feature type="transmembrane region" description="Helical" evidence="1">
    <location>
        <begin position="189"/>
        <end position="208"/>
    </location>
</feature>
<dbReference type="PANTHER" id="PTHR30590">
    <property type="entry name" value="INNER MEMBRANE PROTEIN"/>
    <property type="match status" value="1"/>
</dbReference>
<keyword evidence="1" id="KW-1133">Transmembrane helix</keyword>
<keyword evidence="1" id="KW-0472">Membrane</keyword>
<dbReference type="RefSeq" id="WP_146827990.1">
    <property type="nucleotide sequence ID" value="NZ_BAAAYQ010000005.1"/>
</dbReference>
<dbReference type="AlphaFoldDB" id="A0A512HXE9"/>
<feature type="transmembrane region" description="Helical" evidence="1">
    <location>
        <begin position="302"/>
        <end position="321"/>
    </location>
</feature>
<proteinExistence type="predicted"/>
<feature type="transmembrane region" description="Helical" evidence="1">
    <location>
        <begin position="241"/>
        <end position="259"/>
    </location>
</feature>
<dbReference type="Pfam" id="PF07786">
    <property type="entry name" value="HGSNAT_cat"/>
    <property type="match status" value="1"/>
</dbReference>
<feature type="domain" description="DUF418" evidence="2">
    <location>
        <begin position="236"/>
        <end position="336"/>
    </location>
</feature>
<feature type="transmembrane region" description="Helical" evidence="1">
    <location>
        <begin position="45"/>
        <end position="65"/>
    </location>
</feature>
<dbReference type="PANTHER" id="PTHR30590:SF2">
    <property type="entry name" value="INNER MEMBRANE PROTEIN"/>
    <property type="match status" value="1"/>
</dbReference>
<keyword evidence="5" id="KW-1185">Reference proteome</keyword>
<evidence type="ECO:0008006" key="6">
    <source>
        <dbReference type="Google" id="ProtNLM"/>
    </source>
</evidence>
<sequence length="347" mass="35720">MTRVRGLDVARGLALIGMVVAHLDARIDFDPGVAASWHHVGDGRAAVLFVVVAGFSLALSTGGPTPHARRRRADDRLAVLARSAVLAGLGAALTALGTPVAVILTSYAVFFVLALPLLHSGPLPTLAVGTALALGGPLLVALAARELPELASDPVGELLVGQPYPAGQWTGFLLVGLGLGRLRLRASVLAGLVVVGLGTGIALHAFALDLSDRLRLKDLFGEAILTQALRSDHRSVNPLEAASALAICLGVLAASLLLTPHARGLLRPLEAVGRMTLTLYVAHLVAYAVAIGIDPALEEGSGALAAWTVVIALAVAGAWFVRFRRGPLEQALHVLVTRARGAADTAA</sequence>
<accession>A0A512HXE9</accession>
<name>A0A512HXE9_9ACTN</name>
<dbReference type="EMBL" id="BJZQ01000014">
    <property type="protein sequence ID" value="GEO90123.1"/>
    <property type="molecule type" value="Genomic_DNA"/>
</dbReference>
<comment type="caution">
    <text evidence="4">The sequence shown here is derived from an EMBL/GenBank/DDBJ whole genome shotgun (WGS) entry which is preliminary data.</text>
</comment>
<feature type="transmembrane region" description="Helical" evidence="1">
    <location>
        <begin position="7"/>
        <end position="25"/>
    </location>
</feature>
<feature type="transmembrane region" description="Helical" evidence="1">
    <location>
        <begin position="125"/>
        <end position="144"/>
    </location>
</feature>
<evidence type="ECO:0000259" key="3">
    <source>
        <dbReference type="Pfam" id="PF07786"/>
    </source>
</evidence>
<evidence type="ECO:0000313" key="5">
    <source>
        <dbReference type="Proteomes" id="UP000321769"/>
    </source>
</evidence>
<dbReference type="InterPro" id="IPR007349">
    <property type="entry name" value="DUF418"/>
</dbReference>
<gene>
    <name evidence="4" type="ORF">AFL01nite_24500</name>
</gene>
<dbReference type="InterPro" id="IPR012429">
    <property type="entry name" value="HGSNAT_cat"/>
</dbReference>
<feature type="transmembrane region" description="Helical" evidence="1">
    <location>
        <begin position="271"/>
        <end position="290"/>
    </location>
</feature>
<organism evidence="4 5">
    <name type="scientific">Aeromicrobium flavum</name>
    <dbReference type="NCBI Taxonomy" id="416568"/>
    <lineage>
        <taxon>Bacteria</taxon>
        <taxon>Bacillati</taxon>
        <taxon>Actinomycetota</taxon>
        <taxon>Actinomycetes</taxon>
        <taxon>Propionibacteriales</taxon>
        <taxon>Nocardioidaceae</taxon>
        <taxon>Aeromicrobium</taxon>
    </lineage>
</organism>
<reference evidence="4 5" key="1">
    <citation type="submission" date="2019-07" db="EMBL/GenBank/DDBJ databases">
        <title>Whole genome shotgun sequence of Aeromicrobium flavum NBRC 107625.</title>
        <authorList>
            <person name="Hosoyama A."/>
            <person name="Uohara A."/>
            <person name="Ohji S."/>
            <person name="Ichikawa N."/>
        </authorList>
    </citation>
    <scope>NUCLEOTIDE SEQUENCE [LARGE SCALE GENOMIC DNA]</scope>
    <source>
        <strain evidence="4 5">NBRC 107625</strain>
    </source>
</reference>
<evidence type="ECO:0000259" key="2">
    <source>
        <dbReference type="Pfam" id="PF04235"/>
    </source>
</evidence>
<dbReference type="Proteomes" id="UP000321769">
    <property type="component" value="Unassembled WGS sequence"/>
</dbReference>
<feature type="domain" description="Heparan-alpha-glucosaminide N-acetyltransferase catalytic" evidence="3">
    <location>
        <begin position="3"/>
        <end position="183"/>
    </location>
</feature>
<evidence type="ECO:0000256" key="1">
    <source>
        <dbReference type="SAM" id="Phobius"/>
    </source>
</evidence>
<dbReference type="InterPro" id="IPR052529">
    <property type="entry name" value="Bact_Transport_Assoc"/>
</dbReference>
<dbReference type="Pfam" id="PF04235">
    <property type="entry name" value="DUF418"/>
    <property type="match status" value="1"/>
</dbReference>
<keyword evidence="1" id="KW-0812">Transmembrane</keyword>